<evidence type="ECO:0000259" key="6">
    <source>
        <dbReference type="PROSITE" id="PS50089"/>
    </source>
</evidence>
<dbReference type="SUPFAM" id="SSF57850">
    <property type="entry name" value="RING/U-box"/>
    <property type="match status" value="1"/>
</dbReference>
<dbReference type="Gene3D" id="3.30.40.10">
    <property type="entry name" value="Zinc/RING finger domain, C3HC4 (zinc finger)"/>
    <property type="match status" value="1"/>
</dbReference>
<evidence type="ECO:0000256" key="1">
    <source>
        <dbReference type="ARBA" id="ARBA00022723"/>
    </source>
</evidence>
<protein>
    <recommendedName>
        <fullName evidence="6">RING-type domain-containing protein</fullName>
    </recommendedName>
</protein>
<keyword evidence="1" id="KW-0479">Metal-binding</keyword>
<dbReference type="InterPro" id="IPR013083">
    <property type="entry name" value="Znf_RING/FYVE/PHD"/>
</dbReference>
<dbReference type="InterPro" id="IPR051834">
    <property type="entry name" value="RING_finger_E3_ligase"/>
</dbReference>
<evidence type="ECO:0000256" key="2">
    <source>
        <dbReference type="ARBA" id="ARBA00022771"/>
    </source>
</evidence>
<dbReference type="InterPro" id="IPR001841">
    <property type="entry name" value="Znf_RING"/>
</dbReference>
<keyword evidence="8" id="KW-1185">Reference proteome</keyword>
<gene>
    <name evidence="7" type="ORF">R1flu_017044</name>
</gene>
<dbReference type="AlphaFoldDB" id="A0ABD1YNK4"/>
<sequence length="232" mass="25620">MSSAAIATSVPASRVTQERIGVTEVPKEPRRGERSAGKGRRRRAAAEQRRIEQQRWGQYLDDEDDTILVPAPAGSRRRMRRANRRNSARDDLDDYLAGNLDSDYANHDSDGTELDVALALSLSLADSGANRPSHSALSLPDMSYESLILLENVKCVASADDVESMSTCTYSRKESPSNEHAEEVCAICQCDYEDADLLIKLPCSHAFHKGCGSEWLLNHSKLCPVCKHDVTE</sequence>
<accession>A0ABD1YNK4</accession>
<evidence type="ECO:0000256" key="5">
    <source>
        <dbReference type="SAM" id="MobiDB-lite"/>
    </source>
</evidence>
<feature type="compositionally biased region" description="Basic and acidic residues" evidence="5">
    <location>
        <begin position="25"/>
        <end position="36"/>
    </location>
</feature>
<dbReference type="CDD" id="cd16454">
    <property type="entry name" value="RING-H2_PA-TM-RING"/>
    <property type="match status" value="1"/>
</dbReference>
<dbReference type="PANTHER" id="PTHR45931:SF3">
    <property type="entry name" value="RING ZINC FINGER-CONTAINING PROTEIN"/>
    <property type="match status" value="1"/>
</dbReference>
<dbReference type="EMBL" id="JBHFFA010000004">
    <property type="protein sequence ID" value="KAL2632358.1"/>
    <property type="molecule type" value="Genomic_DNA"/>
</dbReference>
<feature type="region of interest" description="Disordered" evidence="5">
    <location>
        <begin position="1"/>
        <end position="52"/>
    </location>
</feature>
<organism evidence="7 8">
    <name type="scientific">Riccia fluitans</name>
    <dbReference type="NCBI Taxonomy" id="41844"/>
    <lineage>
        <taxon>Eukaryota</taxon>
        <taxon>Viridiplantae</taxon>
        <taxon>Streptophyta</taxon>
        <taxon>Embryophyta</taxon>
        <taxon>Marchantiophyta</taxon>
        <taxon>Marchantiopsida</taxon>
        <taxon>Marchantiidae</taxon>
        <taxon>Marchantiales</taxon>
        <taxon>Ricciaceae</taxon>
        <taxon>Riccia</taxon>
    </lineage>
</organism>
<dbReference type="PANTHER" id="PTHR45931">
    <property type="entry name" value="SI:CH211-59O9.10"/>
    <property type="match status" value="1"/>
</dbReference>
<evidence type="ECO:0000313" key="7">
    <source>
        <dbReference type="EMBL" id="KAL2632358.1"/>
    </source>
</evidence>
<evidence type="ECO:0000256" key="3">
    <source>
        <dbReference type="ARBA" id="ARBA00022833"/>
    </source>
</evidence>
<feature type="domain" description="RING-type" evidence="6">
    <location>
        <begin position="185"/>
        <end position="227"/>
    </location>
</feature>
<evidence type="ECO:0000256" key="4">
    <source>
        <dbReference type="PROSITE-ProRule" id="PRU00175"/>
    </source>
</evidence>
<dbReference type="SMART" id="SM00184">
    <property type="entry name" value="RING"/>
    <property type="match status" value="1"/>
</dbReference>
<reference evidence="7 8" key="1">
    <citation type="submission" date="2024-09" db="EMBL/GenBank/DDBJ databases">
        <title>Chromosome-scale assembly of Riccia fluitans.</title>
        <authorList>
            <person name="Paukszto L."/>
            <person name="Sawicki J."/>
            <person name="Karawczyk K."/>
            <person name="Piernik-Szablinska J."/>
            <person name="Szczecinska M."/>
            <person name="Mazdziarz M."/>
        </authorList>
    </citation>
    <scope>NUCLEOTIDE SEQUENCE [LARGE SCALE GENOMIC DNA]</scope>
    <source>
        <strain evidence="7">Rf_01</strain>
        <tissue evidence="7">Aerial parts of the thallus</tissue>
    </source>
</reference>
<feature type="compositionally biased region" description="Basic residues" evidence="5">
    <location>
        <begin position="75"/>
        <end position="86"/>
    </location>
</feature>
<keyword evidence="3" id="KW-0862">Zinc</keyword>
<evidence type="ECO:0000313" key="8">
    <source>
        <dbReference type="Proteomes" id="UP001605036"/>
    </source>
</evidence>
<dbReference type="PROSITE" id="PS50089">
    <property type="entry name" value="ZF_RING_2"/>
    <property type="match status" value="1"/>
</dbReference>
<feature type="region of interest" description="Disordered" evidence="5">
    <location>
        <begin position="68"/>
        <end position="87"/>
    </location>
</feature>
<dbReference type="Pfam" id="PF13639">
    <property type="entry name" value="zf-RING_2"/>
    <property type="match status" value="1"/>
</dbReference>
<comment type="caution">
    <text evidence="7">The sequence shown here is derived from an EMBL/GenBank/DDBJ whole genome shotgun (WGS) entry which is preliminary data.</text>
</comment>
<keyword evidence="2 4" id="KW-0863">Zinc-finger</keyword>
<dbReference type="Proteomes" id="UP001605036">
    <property type="component" value="Unassembled WGS sequence"/>
</dbReference>
<name>A0ABD1YNK4_9MARC</name>
<feature type="compositionally biased region" description="Polar residues" evidence="5">
    <location>
        <begin position="1"/>
        <end position="15"/>
    </location>
</feature>
<proteinExistence type="predicted"/>
<dbReference type="GO" id="GO:0008270">
    <property type="term" value="F:zinc ion binding"/>
    <property type="evidence" value="ECO:0007669"/>
    <property type="project" value="UniProtKB-KW"/>
</dbReference>